<dbReference type="SUPFAM" id="SSF53756">
    <property type="entry name" value="UDP-Glycosyltransferase/glycogen phosphorylase"/>
    <property type="match status" value="1"/>
</dbReference>
<name>A0A0C1H015_9NEIS</name>
<dbReference type="PANTHER" id="PTHR46401">
    <property type="entry name" value="GLYCOSYLTRANSFERASE WBBK-RELATED"/>
    <property type="match status" value="1"/>
</dbReference>
<accession>A0A0C1H015</accession>
<proteinExistence type="predicted"/>
<organism evidence="2 3">
    <name type="scientific">Morococcus cerebrosus</name>
    <dbReference type="NCBI Taxonomy" id="1056807"/>
    <lineage>
        <taxon>Bacteria</taxon>
        <taxon>Pseudomonadati</taxon>
        <taxon>Pseudomonadota</taxon>
        <taxon>Betaproteobacteria</taxon>
        <taxon>Neisseriales</taxon>
        <taxon>Neisseriaceae</taxon>
        <taxon>Morococcus</taxon>
    </lineage>
</organism>
<dbReference type="GO" id="GO:0009103">
    <property type="term" value="P:lipopolysaccharide biosynthetic process"/>
    <property type="evidence" value="ECO:0007669"/>
    <property type="project" value="TreeGrafter"/>
</dbReference>
<comment type="caution">
    <text evidence="2">The sequence shown here is derived from an EMBL/GenBank/DDBJ whole genome shotgun (WGS) entry which is preliminary data.</text>
</comment>
<dbReference type="PANTHER" id="PTHR46401:SF2">
    <property type="entry name" value="GLYCOSYLTRANSFERASE WBBK-RELATED"/>
    <property type="match status" value="1"/>
</dbReference>
<dbReference type="GO" id="GO:0016757">
    <property type="term" value="F:glycosyltransferase activity"/>
    <property type="evidence" value="ECO:0007669"/>
    <property type="project" value="TreeGrafter"/>
</dbReference>
<gene>
    <name evidence="2" type="ORF">MCC93_05920</name>
</gene>
<dbReference type="EMBL" id="JUFZ01000024">
    <property type="protein sequence ID" value="KIC11031.1"/>
    <property type="molecule type" value="Genomic_DNA"/>
</dbReference>
<evidence type="ECO:0000313" key="3">
    <source>
        <dbReference type="Proteomes" id="UP000031390"/>
    </source>
</evidence>
<dbReference type="PATRIC" id="fig|1056807.3.peg.571"/>
<dbReference type="AlphaFoldDB" id="A0A0C1H015"/>
<dbReference type="Gene3D" id="3.40.50.2000">
    <property type="entry name" value="Glycogen Phosphorylase B"/>
    <property type="match status" value="1"/>
</dbReference>
<reference evidence="2 3" key="1">
    <citation type="submission" date="2014-12" db="EMBL/GenBank/DDBJ databases">
        <title>Genome sequence of Morococcus cerebrosus.</title>
        <authorList>
            <person name="Shin S.-K."/>
            <person name="Yi H."/>
        </authorList>
    </citation>
    <scope>NUCLEOTIDE SEQUENCE [LARGE SCALE GENOMIC DNA]</scope>
    <source>
        <strain evidence="2 3">CIP 81.93</strain>
    </source>
</reference>
<dbReference type="Proteomes" id="UP000031390">
    <property type="component" value="Unassembled WGS sequence"/>
</dbReference>
<dbReference type="Pfam" id="PF13692">
    <property type="entry name" value="Glyco_trans_1_4"/>
    <property type="match status" value="1"/>
</dbReference>
<sequence>MRSSENMNITIVAPYCSLPSEPHFNRFWYLAELLSQSHDVLLITSNFKHYDKSFRRPEDAESASQGRLKVMLLEESGYGKNVSLDRVKSHHVFVKHFEQWLNNCRPGEQDVVFSAYPLIATNLLLGEHKARLGYKLIIDVQDVWPESFSSVVPFLKKIPHNLLPFSSRANRAYRYADALVAVSQTYLGRAKEANPNVPGEVVYIGADFPKLDVAPAKDFGDDKTRFFYLGTLSYSYDVETVCKGVRKLLDDGENVELHIMGGGPDLDRLKQYACDGIQFYGYIPYAEMMSVAKGCDISVNAIHSYAMQSITNKLSDYMALQKPILNSQVNDEVAEVLTLLPHADYRSGDVDSFVQAAKDILARKNDPVQSDEIVRRFKRDVAYQKIVNLIERLAHE</sequence>
<protein>
    <submittedName>
        <fullName evidence="2">Glycosyltransferase family 1</fullName>
    </submittedName>
</protein>
<evidence type="ECO:0000313" key="2">
    <source>
        <dbReference type="EMBL" id="KIC11031.1"/>
    </source>
</evidence>
<keyword evidence="1 2" id="KW-0808">Transferase</keyword>
<evidence type="ECO:0000256" key="1">
    <source>
        <dbReference type="ARBA" id="ARBA00022679"/>
    </source>
</evidence>